<accession>X0ZDX4</accession>
<gene>
    <name evidence="8" type="ORF">S01H4_01183</name>
</gene>
<feature type="transmembrane region" description="Helical" evidence="6">
    <location>
        <begin position="120"/>
        <end position="136"/>
    </location>
</feature>
<dbReference type="InterPro" id="IPR051258">
    <property type="entry name" value="Diverse_Substrate_Transporter"/>
</dbReference>
<feature type="transmembrane region" description="Helical" evidence="6">
    <location>
        <begin position="207"/>
        <end position="227"/>
    </location>
</feature>
<evidence type="ECO:0000256" key="3">
    <source>
        <dbReference type="ARBA" id="ARBA00022692"/>
    </source>
</evidence>
<evidence type="ECO:0000259" key="7">
    <source>
        <dbReference type="Pfam" id="PF00892"/>
    </source>
</evidence>
<dbReference type="GO" id="GO:0005886">
    <property type="term" value="C:plasma membrane"/>
    <property type="evidence" value="ECO:0007669"/>
    <property type="project" value="UniProtKB-SubCell"/>
</dbReference>
<feature type="transmembrane region" description="Helical" evidence="6">
    <location>
        <begin position="64"/>
        <end position="82"/>
    </location>
</feature>
<keyword evidence="3 6" id="KW-0812">Transmembrane</keyword>
<organism evidence="8">
    <name type="scientific">marine sediment metagenome</name>
    <dbReference type="NCBI Taxonomy" id="412755"/>
    <lineage>
        <taxon>unclassified sequences</taxon>
        <taxon>metagenomes</taxon>
        <taxon>ecological metagenomes</taxon>
    </lineage>
</organism>
<evidence type="ECO:0000256" key="6">
    <source>
        <dbReference type="SAM" id="Phobius"/>
    </source>
</evidence>
<sequence length="289" mass="32604">MKSIQAEIYLLVIVIIWGSTFAIIKGVLDQIPTFTFLAYRFFLAVLILYLIFWKRIRENIEKTTLKKGVLIGIFLFLGYAFQTVGLKYTTATKAGFITGLSVVLVPIISHFFIKEKINRNSVIGVILAFIGLWFLNYSSSFSFNFGDFLVLLCAMSFAMHIISVGLYTKKVDYVGLVIVQLATVFVLSLLMALVFERPEIHLSYSPNVWWSIVLTGVFATALAFYMQNRFQRYSTATKTAIIFSGEPIFAAVFAYLLLEEKVGLIAWIGGLLIIFGMIISQSKFKSMSN</sequence>
<dbReference type="InterPro" id="IPR000620">
    <property type="entry name" value="EamA_dom"/>
</dbReference>
<keyword evidence="2" id="KW-1003">Cell membrane</keyword>
<dbReference type="Pfam" id="PF00892">
    <property type="entry name" value="EamA"/>
    <property type="match status" value="2"/>
</dbReference>
<feature type="domain" description="EamA" evidence="7">
    <location>
        <begin position="7"/>
        <end position="136"/>
    </location>
</feature>
<comment type="caution">
    <text evidence="8">The sequence shown here is derived from an EMBL/GenBank/DDBJ whole genome shotgun (WGS) entry which is preliminary data.</text>
</comment>
<evidence type="ECO:0000256" key="1">
    <source>
        <dbReference type="ARBA" id="ARBA00004651"/>
    </source>
</evidence>
<reference evidence="8" key="1">
    <citation type="journal article" date="2014" name="Front. Microbiol.">
        <title>High frequency of phylogenetically diverse reductive dehalogenase-homologous genes in deep subseafloor sedimentary metagenomes.</title>
        <authorList>
            <person name="Kawai M."/>
            <person name="Futagami T."/>
            <person name="Toyoda A."/>
            <person name="Takaki Y."/>
            <person name="Nishi S."/>
            <person name="Hori S."/>
            <person name="Arai W."/>
            <person name="Tsubouchi T."/>
            <person name="Morono Y."/>
            <person name="Uchiyama I."/>
            <person name="Ito T."/>
            <person name="Fujiyama A."/>
            <person name="Inagaki F."/>
            <person name="Takami H."/>
        </authorList>
    </citation>
    <scope>NUCLEOTIDE SEQUENCE</scope>
    <source>
        <strain evidence="8">Expedition CK06-06</strain>
    </source>
</reference>
<dbReference type="PANTHER" id="PTHR42920">
    <property type="entry name" value="OS03G0707200 PROTEIN-RELATED"/>
    <property type="match status" value="1"/>
</dbReference>
<feature type="domain" description="EamA" evidence="7">
    <location>
        <begin position="145"/>
        <end position="279"/>
    </location>
</feature>
<feature type="transmembrane region" description="Helical" evidence="6">
    <location>
        <begin position="239"/>
        <end position="258"/>
    </location>
</feature>
<feature type="transmembrane region" description="Helical" evidence="6">
    <location>
        <begin position="148"/>
        <end position="167"/>
    </location>
</feature>
<evidence type="ECO:0000256" key="5">
    <source>
        <dbReference type="ARBA" id="ARBA00023136"/>
    </source>
</evidence>
<evidence type="ECO:0000256" key="4">
    <source>
        <dbReference type="ARBA" id="ARBA00022989"/>
    </source>
</evidence>
<dbReference type="InterPro" id="IPR037185">
    <property type="entry name" value="EmrE-like"/>
</dbReference>
<feature type="transmembrane region" description="Helical" evidence="6">
    <location>
        <begin position="34"/>
        <end position="52"/>
    </location>
</feature>
<proteinExistence type="predicted"/>
<evidence type="ECO:0000256" key="2">
    <source>
        <dbReference type="ARBA" id="ARBA00022475"/>
    </source>
</evidence>
<keyword evidence="5 6" id="KW-0472">Membrane</keyword>
<dbReference type="EMBL" id="BART01000203">
    <property type="protein sequence ID" value="GAG67474.1"/>
    <property type="molecule type" value="Genomic_DNA"/>
</dbReference>
<keyword evidence="4 6" id="KW-1133">Transmembrane helix</keyword>
<feature type="transmembrane region" description="Helical" evidence="6">
    <location>
        <begin position="264"/>
        <end position="280"/>
    </location>
</feature>
<dbReference type="SUPFAM" id="SSF103481">
    <property type="entry name" value="Multidrug resistance efflux transporter EmrE"/>
    <property type="match status" value="2"/>
</dbReference>
<feature type="transmembrane region" description="Helical" evidence="6">
    <location>
        <begin position="7"/>
        <end position="28"/>
    </location>
</feature>
<evidence type="ECO:0000313" key="8">
    <source>
        <dbReference type="EMBL" id="GAG67474.1"/>
    </source>
</evidence>
<dbReference type="AlphaFoldDB" id="X0ZDX4"/>
<dbReference type="PANTHER" id="PTHR42920:SF5">
    <property type="entry name" value="EAMA DOMAIN-CONTAINING PROTEIN"/>
    <property type="match status" value="1"/>
</dbReference>
<feature type="transmembrane region" description="Helical" evidence="6">
    <location>
        <begin position="174"/>
        <end position="195"/>
    </location>
</feature>
<name>X0ZDX4_9ZZZZ</name>
<protein>
    <recommendedName>
        <fullName evidence="7">EamA domain-containing protein</fullName>
    </recommendedName>
</protein>
<comment type="subcellular location">
    <subcellularLocation>
        <location evidence="1">Cell membrane</location>
        <topology evidence="1">Multi-pass membrane protein</topology>
    </subcellularLocation>
</comment>
<feature type="transmembrane region" description="Helical" evidence="6">
    <location>
        <begin position="94"/>
        <end position="113"/>
    </location>
</feature>